<evidence type="ECO:0000313" key="8">
    <source>
        <dbReference type="Proteomes" id="UP000503336"/>
    </source>
</evidence>
<evidence type="ECO:0000256" key="4">
    <source>
        <dbReference type="SAM" id="Phobius"/>
    </source>
</evidence>
<feature type="transmembrane region" description="Helical" evidence="4">
    <location>
        <begin position="212"/>
        <end position="234"/>
    </location>
</feature>
<name>A0A7L5C197_9RHOB</name>
<evidence type="ECO:0000256" key="2">
    <source>
        <dbReference type="ARBA" id="ARBA00022989"/>
    </source>
</evidence>
<evidence type="ECO:0000256" key="5">
    <source>
        <dbReference type="SAM" id="SignalP"/>
    </source>
</evidence>
<feature type="domain" description="Major facilitator superfamily (MFS) profile" evidence="6">
    <location>
        <begin position="204"/>
        <end position="393"/>
    </location>
</feature>
<keyword evidence="8" id="KW-1185">Reference proteome</keyword>
<feature type="transmembrane region" description="Helical" evidence="4">
    <location>
        <begin position="130"/>
        <end position="154"/>
    </location>
</feature>
<feature type="chain" id="PRO_5029463240" evidence="5">
    <location>
        <begin position="24"/>
        <end position="393"/>
    </location>
</feature>
<dbReference type="AlphaFoldDB" id="A0A7L5C197"/>
<feature type="transmembrane region" description="Helical" evidence="4">
    <location>
        <begin position="41"/>
        <end position="62"/>
    </location>
</feature>
<feature type="transmembrane region" description="Helical" evidence="4">
    <location>
        <begin position="160"/>
        <end position="179"/>
    </location>
</feature>
<dbReference type="InterPro" id="IPR036259">
    <property type="entry name" value="MFS_trans_sf"/>
</dbReference>
<dbReference type="Proteomes" id="UP000503336">
    <property type="component" value="Chromosome"/>
</dbReference>
<feature type="transmembrane region" description="Helical" evidence="4">
    <location>
        <begin position="99"/>
        <end position="118"/>
    </location>
</feature>
<evidence type="ECO:0000256" key="3">
    <source>
        <dbReference type="ARBA" id="ARBA00023136"/>
    </source>
</evidence>
<dbReference type="GO" id="GO:0022857">
    <property type="term" value="F:transmembrane transporter activity"/>
    <property type="evidence" value="ECO:0007669"/>
    <property type="project" value="InterPro"/>
</dbReference>
<organism evidence="7 8">
    <name type="scientific">Pikeienuella piscinae</name>
    <dbReference type="NCBI Taxonomy" id="2748098"/>
    <lineage>
        <taxon>Bacteria</taxon>
        <taxon>Pseudomonadati</taxon>
        <taxon>Pseudomonadota</taxon>
        <taxon>Alphaproteobacteria</taxon>
        <taxon>Rhodobacterales</taxon>
        <taxon>Paracoccaceae</taxon>
        <taxon>Pikeienuella</taxon>
    </lineage>
</organism>
<dbReference type="GO" id="GO:0005886">
    <property type="term" value="C:plasma membrane"/>
    <property type="evidence" value="ECO:0007669"/>
    <property type="project" value="TreeGrafter"/>
</dbReference>
<dbReference type="Pfam" id="PF07690">
    <property type="entry name" value="MFS_1"/>
    <property type="match status" value="1"/>
</dbReference>
<dbReference type="InterPro" id="IPR011701">
    <property type="entry name" value="MFS"/>
</dbReference>
<dbReference type="PANTHER" id="PTHR23521">
    <property type="entry name" value="TRANSPORTER MFS SUPERFAMILY"/>
    <property type="match status" value="1"/>
</dbReference>
<sequence length="393" mass="39579">MSKSVAVSLLCLAVVAGMAPWFAAAAAMPDMAREAALGPARQALMSSAVQAGFVIGALGSAITGLSDRFDPRRVLAAAALMNAGATGALLLIAPGSDAAVALRFLTGAGFAGIYPLGMKIAVGWGLRDRGLLVGTLVGALTVGSAAPHLAAYLGGAEWRLVIGSAAAASLFAALVAPFVRLGPHHARAPVFDPKVIRLIWTDRRIRAATGGYLGHMWELYAMWGWVGAAAAAGYGARLGTSEAERLAALTAFLAIAIGAAFCAPAGWLADRVGKARVAAGAMMISGAAALAVALAHGGPVWLSFILILIWGAAVIPDSAQFSALIADAAPAEAAGSLMTMQTALGFTLTVATVQATPILAAMAGWPAVLALMALGPAVGVAALRPLLLRRAHL</sequence>
<dbReference type="EMBL" id="CP049056">
    <property type="protein sequence ID" value="QIE56898.1"/>
    <property type="molecule type" value="Genomic_DNA"/>
</dbReference>
<feature type="signal peptide" evidence="5">
    <location>
        <begin position="1"/>
        <end position="23"/>
    </location>
</feature>
<feature type="transmembrane region" description="Helical" evidence="4">
    <location>
        <begin position="74"/>
        <end position="93"/>
    </location>
</feature>
<accession>A0A7L5C197</accession>
<feature type="transmembrane region" description="Helical" evidence="4">
    <location>
        <begin position="365"/>
        <end position="387"/>
    </location>
</feature>
<feature type="transmembrane region" description="Helical" evidence="4">
    <location>
        <begin position="246"/>
        <end position="268"/>
    </location>
</feature>
<dbReference type="PROSITE" id="PS50850">
    <property type="entry name" value="MFS"/>
    <property type="match status" value="1"/>
</dbReference>
<gene>
    <name evidence="7" type="ORF">G5B40_16515</name>
</gene>
<keyword evidence="5" id="KW-0732">Signal</keyword>
<evidence type="ECO:0000256" key="1">
    <source>
        <dbReference type="ARBA" id="ARBA00022692"/>
    </source>
</evidence>
<dbReference type="RefSeq" id="WP_165100826.1">
    <property type="nucleotide sequence ID" value="NZ_CP049056.1"/>
</dbReference>
<keyword evidence="3 4" id="KW-0472">Membrane</keyword>
<dbReference type="InterPro" id="IPR020846">
    <property type="entry name" value="MFS_dom"/>
</dbReference>
<evidence type="ECO:0000313" key="7">
    <source>
        <dbReference type="EMBL" id="QIE56898.1"/>
    </source>
</evidence>
<dbReference type="KEGG" id="hdh:G5B40_16515"/>
<evidence type="ECO:0000259" key="6">
    <source>
        <dbReference type="PROSITE" id="PS50850"/>
    </source>
</evidence>
<protein>
    <submittedName>
        <fullName evidence="7">MFS transporter</fullName>
    </submittedName>
</protein>
<dbReference type="PANTHER" id="PTHR23521:SF3">
    <property type="entry name" value="MFS TRANSPORTER"/>
    <property type="match status" value="1"/>
</dbReference>
<keyword evidence="1 4" id="KW-0812">Transmembrane</keyword>
<proteinExistence type="predicted"/>
<keyword evidence="2 4" id="KW-1133">Transmembrane helix</keyword>
<reference evidence="7 8" key="1">
    <citation type="submission" date="2020-02" db="EMBL/GenBank/DDBJ databases">
        <title>complete genome sequence of Rhodobacteraceae bacterium.</title>
        <authorList>
            <person name="Park J."/>
            <person name="Kim Y.-S."/>
            <person name="Kim K.-H."/>
        </authorList>
    </citation>
    <scope>NUCLEOTIDE SEQUENCE [LARGE SCALE GENOMIC DNA]</scope>
    <source>
        <strain evidence="7 8">RR4-56</strain>
    </source>
</reference>
<dbReference type="SUPFAM" id="SSF103473">
    <property type="entry name" value="MFS general substrate transporter"/>
    <property type="match status" value="1"/>
</dbReference>
<feature type="transmembrane region" description="Helical" evidence="4">
    <location>
        <begin position="301"/>
        <end position="325"/>
    </location>
</feature>
<dbReference type="Gene3D" id="1.20.1250.20">
    <property type="entry name" value="MFS general substrate transporter like domains"/>
    <property type="match status" value="1"/>
</dbReference>